<name>A0A285PE22_9HYPH</name>
<keyword evidence="2" id="KW-1185">Reference proteome</keyword>
<dbReference type="EMBL" id="OBEL01000002">
    <property type="protein sequence ID" value="SNZ19457.1"/>
    <property type="molecule type" value="Genomic_DNA"/>
</dbReference>
<evidence type="ECO:0000313" key="1">
    <source>
        <dbReference type="EMBL" id="SNZ19457.1"/>
    </source>
</evidence>
<sequence length="184" mass="21389">MSDSDFYIIDLSGNKVRVSYLDLHLIRRDLLLYFDENVGEPVHVLMPCNVYKQDYWKFLSIGYDKETAESVAYKNLIERGCLAFINGMTLEMLYEPASGIKTWLEREISADAILPYIEAYQPSSPVLNEGKKFLISTLNFIDQLSPADFDEYGDIADFDLVTQAKWFDENIVREYYRTMAKEWG</sequence>
<dbReference type="RefSeq" id="WP_097153807.1">
    <property type="nucleotide sequence ID" value="NZ_OBEL01000002.1"/>
</dbReference>
<proteinExistence type="predicted"/>
<dbReference type="AlphaFoldDB" id="A0A285PE22"/>
<gene>
    <name evidence="1" type="ORF">SAMN06265368_2544</name>
</gene>
<dbReference type="OrthoDB" id="885203at2"/>
<accession>A0A285PE22</accession>
<reference evidence="1 2" key="1">
    <citation type="submission" date="2017-09" db="EMBL/GenBank/DDBJ databases">
        <authorList>
            <person name="Ehlers B."/>
            <person name="Leendertz F.H."/>
        </authorList>
    </citation>
    <scope>NUCLEOTIDE SEQUENCE [LARGE SCALE GENOMIC DNA]</scope>
    <source>
        <strain evidence="1 2">DSM 18289</strain>
    </source>
</reference>
<protein>
    <submittedName>
        <fullName evidence="1">Uncharacterized protein</fullName>
    </submittedName>
</protein>
<dbReference type="Proteomes" id="UP000219439">
    <property type="component" value="Unassembled WGS sequence"/>
</dbReference>
<evidence type="ECO:0000313" key="2">
    <source>
        <dbReference type="Proteomes" id="UP000219439"/>
    </source>
</evidence>
<organism evidence="1 2">
    <name type="scientific">Cohaesibacter gelatinilyticus</name>
    <dbReference type="NCBI Taxonomy" id="372072"/>
    <lineage>
        <taxon>Bacteria</taxon>
        <taxon>Pseudomonadati</taxon>
        <taxon>Pseudomonadota</taxon>
        <taxon>Alphaproteobacteria</taxon>
        <taxon>Hyphomicrobiales</taxon>
        <taxon>Cohaesibacteraceae</taxon>
    </lineage>
</organism>